<dbReference type="SUPFAM" id="SSF56399">
    <property type="entry name" value="ADP-ribosylation"/>
    <property type="match status" value="1"/>
</dbReference>
<dbReference type="GO" id="GO:0000215">
    <property type="term" value="F:tRNA 2'-phosphotransferase activity"/>
    <property type="evidence" value="ECO:0007669"/>
    <property type="project" value="TreeGrafter"/>
</dbReference>
<dbReference type="PANTHER" id="PTHR12684">
    <property type="entry name" value="PUTATIVE PHOSPHOTRANSFERASE"/>
    <property type="match status" value="1"/>
</dbReference>
<sequence>MDEHRLVKTSKMLAKILRHDPDRIGIELDGGGWVSVDILLAALARKGNRLTREQLDHVVANNNKKRFAYSEDGTRIRASQGHTIEVDLGLEAVPPPAVLYHGTAEPSVAAIFREGLRPMRRQDVHLSADVETATRVGARHGRPVVLRVDAAGLAAAGHLFRRSANGVWLTDTVPPAFLSRHTIG</sequence>
<reference evidence="6 7" key="1">
    <citation type="submission" date="2019-06" db="EMBL/GenBank/DDBJ databases">
        <title>Description of Kitasatospora acidophila sp. nov. isolated from pine grove soil, and reclassification of Streptomyces novaecaesareae to Kitasatospora novaeceasareae comb. nov.</title>
        <authorList>
            <person name="Kim M.J."/>
        </authorList>
    </citation>
    <scope>NUCLEOTIDE SEQUENCE [LARGE SCALE GENOMIC DNA]</scope>
    <source>
        <strain evidence="6 7">MMS16-CNU292</strain>
    </source>
</reference>
<dbReference type="Gene3D" id="1.10.10.970">
    <property type="entry name" value="RNA 2'-phosphotransferase, Tpt1/KptA family, N-terminal domain"/>
    <property type="match status" value="1"/>
</dbReference>
<comment type="function">
    <text evidence="4 5">Removes the 2'-phosphate from RNA via an intermediate in which the phosphate is ADP-ribosylated by NAD followed by a presumed transesterification to release the RNA and generate ADP-ribose 1''-2''-cyclic phosphate (APPR&gt;P). May function as an ADP-ribosylase.</text>
</comment>
<evidence type="ECO:0000256" key="1">
    <source>
        <dbReference type="ARBA" id="ARBA00009836"/>
    </source>
</evidence>
<evidence type="ECO:0000256" key="4">
    <source>
        <dbReference type="ARBA" id="ARBA00025212"/>
    </source>
</evidence>
<dbReference type="AlphaFoldDB" id="A0A540W1U6"/>
<dbReference type="GO" id="GO:0003950">
    <property type="term" value="F:NAD+ poly-ADP-ribosyltransferase activity"/>
    <property type="evidence" value="ECO:0007669"/>
    <property type="project" value="InterPro"/>
</dbReference>
<dbReference type="EMBL" id="VIGB01000003">
    <property type="protein sequence ID" value="TQF02937.1"/>
    <property type="molecule type" value="Genomic_DNA"/>
</dbReference>
<dbReference type="InterPro" id="IPR042081">
    <property type="entry name" value="RNA_2'-PTrans_C"/>
</dbReference>
<dbReference type="Gene3D" id="3.20.170.30">
    <property type="match status" value="1"/>
</dbReference>
<dbReference type="GO" id="GO:0006388">
    <property type="term" value="P:tRNA splicing, via endonucleolytic cleavage and ligation"/>
    <property type="evidence" value="ECO:0007669"/>
    <property type="project" value="UniProtKB-UniRule"/>
</dbReference>
<comment type="caution">
    <text evidence="6">The sequence shown here is derived from an EMBL/GenBank/DDBJ whole genome shotgun (WGS) entry which is preliminary data.</text>
</comment>
<proteinExistence type="inferred from homology"/>
<dbReference type="NCBIfam" id="NF002014">
    <property type="entry name" value="PRK00819.1-4"/>
    <property type="match status" value="1"/>
</dbReference>
<name>A0A540W1U6_9ACTN</name>
<keyword evidence="7" id="KW-1185">Reference proteome</keyword>
<dbReference type="Proteomes" id="UP000319103">
    <property type="component" value="Unassembled WGS sequence"/>
</dbReference>
<protein>
    <recommendedName>
        <fullName evidence="5">Probable RNA 2'-phosphotransferase</fullName>
        <ecNumber evidence="5">2.7.1.-</ecNumber>
    </recommendedName>
</protein>
<evidence type="ECO:0000256" key="5">
    <source>
        <dbReference type="HAMAP-Rule" id="MF_00299"/>
    </source>
</evidence>
<dbReference type="Pfam" id="PF01885">
    <property type="entry name" value="PTS_2-RNA"/>
    <property type="match status" value="1"/>
</dbReference>
<evidence type="ECO:0000256" key="3">
    <source>
        <dbReference type="ARBA" id="ARBA00023027"/>
    </source>
</evidence>
<dbReference type="PANTHER" id="PTHR12684:SF2">
    <property type="entry name" value="TRNA 2'-PHOSPHOTRANSFERASE 1"/>
    <property type="match status" value="1"/>
</dbReference>
<dbReference type="InterPro" id="IPR022928">
    <property type="entry name" value="RNA_2'-PTrans_KptA"/>
</dbReference>
<keyword evidence="3 5" id="KW-0520">NAD</keyword>
<dbReference type="HAMAP" id="MF_00299">
    <property type="entry name" value="KptA"/>
    <property type="match status" value="1"/>
</dbReference>
<dbReference type="InterPro" id="IPR042080">
    <property type="entry name" value="RNA_2'-PTrans_N"/>
</dbReference>
<dbReference type="EC" id="2.7.1.-" evidence="5"/>
<comment type="similarity">
    <text evidence="1 5">Belongs to the KptA/TPT1 family.</text>
</comment>
<dbReference type="RefSeq" id="WP_141633622.1">
    <property type="nucleotide sequence ID" value="NZ_VIGB01000003.1"/>
</dbReference>
<gene>
    <name evidence="5" type="primary">kptA</name>
    <name evidence="6" type="ORF">E6W39_12560</name>
</gene>
<evidence type="ECO:0000256" key="2">
    <source>
        <dbReference type="ARBA" id="ARBA00022679"/>
    </source>
</evidence>
<dbReference type="OrthoDB" id="4537997at2"/>
<dbReference type="InterPro" id="IPR002745">
    <property type="entry name" value="Ptrans_KptA/Tpt1"/>
</dbReference>
<evidence type="ECO:0000313" key="6">
    <source>
        <dbReference type="EMBL" id="TQF02937.1"/>
    </source>
</evidence>
<keyword evidence="2 5" id="KW-0808">Transferase</keyword>
<accession>A0A540W1U6</accession>
<organism evidence="6 7">
    <name type="scientific">Kitasatospora acidiphila</name>
    <dbReference type="NCBI Taxonomy" id="2567942"/>
    <lineage>
        <taxon>Bacteria</taxon>
        <taxon>Bacillati</taxon>
        <taxon>Actinomycetota</taxon>
        <taxon>Actinomycetes</taxon>
        <taxon>Kitasatosporales</taxon>
        <taxon>Streptomycetaceae</taxon>
        <taxon>Kitasatospora</taxon>
    </lineage>
</organism>
<evidence type="ECO:0000313" key="7">
    <source>
        <dbReference type="Proteomes" id="UP000319103"/>
    </source>
</evidence>